<comment type="caution">
    <text evidence="2">The sequence shown here is derived from an EMBL/GenBank/DDBJ whole genome shotgun (WGS) entry which is preliminary data.</text>
</comment>
<keyword evidence="3" id="KW-1185">Reference proteome</keyword>
<evidence type="ECO:0000313" key="2">
    <source>
        <dbReference type="EMBL" id="GII48387.1"/>
    </source>
</evidence>
<organism evidence="2 3">
    <name type="scientific">Planotetraspora silvatica</name>
    <dbReference type="NCBI Taxonomy" id="234614"/>
    <lineage>
        <taxon>Bacteria</taxon>
        <taxon>Bacillati</taxon>
        <taxon>Actinomycetota</taxon>
        <taxon>Actinomycetes</taxon>
        <taxon>Streptosporangiales</taxon>
        <taxon>Streptosporangiaceae</taxon>
        <taxon>Planotetraspora</taxon>
    </lineage>
</organism>
<proteinExistence type="predicted"/>
<evidence type="ECO:0000313" key="3">
    <source>
        <dbReference type="Proteomes" id="UP000644610"/>
    </source>
</evidence>
<accession>A0A8J3URA9</accession>
<dbReference type="EMBL" id="BOOQ01000031">
    <property type="protein sequence ID" value="GII48387.1"/>
    <property type="molecule type" value="Genomic_DNA"/>
</dbReference>
<evidence type="ECO:0000256" key="1">
    <source>
        <dbReference type="SAM" id="MobiDB-lite"/>
    </source>
</evidence>
<feature type="compositionally biased region" description="Pro residues" evidence="1">
    <location>
        <begin position="22"/>
        <end position="31"/>
    </location>
</feature>
<protein>
    <submittedName>
        <fullName evidence="2">Uncharacterized protein</fullName>
    </submittedName>
</protein>
<name>A0A8J3URA9_9ACTN</name>
<feature type="region of interest" description="Disordered" evidence="1">
    <location>
        <begin position="1"/>
        <end position="42"/>
    </location>
</feature>
<gene>
    <name evidence="2" type="ORF">Psi02_48110</name>
</gene>
<dbReference type="Proteomes" id="UP000644610">
    <property type="component" value="Unassembled WGS sequence"/>
</dbReference>
<dbReference type="AlphaFoldDB" id="A0A8J3URA9"/>
<reference evidence="2" key="1">
    <citation type="submission" date="2021-01" db="EMBL/GenBank/DDBJ databases">
        <title>Whole genome shotgun sequence of Planotetraspora silvatica NBRC 100141.</title>
        <authorList>
            <person name="Komaki H."/>
            <person name="Tamura T."/>
        </authorList>
    </citation>
    <scope>NUCLEOTIDE SEQUENCE</scope>
    <source>
        <strain evidence="2">NBRC 100141</strain>
    </source>
</reference>
<sequence>MPGETALLDHLAEPAPDAGCGPAPPPDPPPVRAVGDAGRSDDGSTLRLLLVAEGNQGRLRVAPDVPCILLDEA</sequence>